<organism evidence="4 5">
    <name type="scientific">Lottia gigantea</name>
    <name type="common">Giant owl limpet</name>
    <dbReference type="NCBI Taxonomy" id="225164"/>
    <lineage>
        <taxon>Eukaryota</taxon>
        <taxon>Metazoa</taxon>
        <taxon>Spiralia</taxon>
        <taxon>Lophotrochozoa</taxon>
        <taxon>Mollusca</taxon>
        <taxon>Gastropoda</taxon>
        <taxon>Patellogastropoda</taxon>
        <taxon>Lottioidea</taxon>
        <taxon>Lottiidae</taxon>
        <taxon>Lottia</taxon>
    </lineage>
</organism>
<dbReference type="GO" id="GO:0036158">
    <property type="term" value="P:outer dynein arm assembly"/>
    <property type="evidence" value="ECO:0007669"/>
    <property type="project" value="TreeGrafter"/>
</dbReference>
<feature type="coiled-coil region" evidence="2">
    <location>
        <begin position="192"/>
        <end position="233"/>
    </location>
</feature>
<feature type="coiled-coil region" evidence="2">
    <location>
        <begin position="20"/>
        <end position="47"/>
    </location>
</feature>
<dbReference type="GO" id="GO:0003341">
    <property type="term" value="P:cilium movement"/>
    <property type="evidence" value="ECO:0007669"/>
    <property type="project" value="TreeGrafter"/>
</dbReference>
<keyword evidence="1 2" id="KW-0175">Coiled coil</keyword>
<feature type="coiled-coil region" evidence="2">
    <location>
        <begin position="328"/>
        <end position="362"/>
    </location>
</feature>
<dbReference type="Proteomes" id="UP000030746">
    <property type="component" value="Unassembled WGS sequence"/>
</dbReference>
<reference evidence="4 5" key="1">
    <citation type="journal article" date="2013" name="Nature">
        <title>Insights into bilaterian evolution from three spiralian genomes.</title>
        <authorList>
            <person name="Simakov O."/>
            <person name="Marletaz F."/>
            <person name="Cho S.J."/>
            <person name="Edsinger-Gonzales E."/>
            <person name="Havlak P."/>
            <person name="Hellsten U."/>
            <person name="Kuo D.H."/>
            <person name="Larsson T."/>
            <person name="Lv J."/>
            <person name="Arendt D."/>
            <person name="Savage R."/>
            <person name="Osoegawa K."/>
            <person name="de Jong P."/>
            <person name="Grimwood J."/>
            <person name="Chapman J.A."/>
            <person name="Shapiro H."/>
            <person name="Aerts A."/>
            <person name="Otillar R.P."/>
            <person name="Terry A.Y."/>
            <person name="Boore J.L."/>
            <person name="Grigoriev I.V."/>
            <person name="Lindberg D.R."/>
            <person name="Seaver E.C."/>
            <person name="Weisblat D.A."/>
            <person name="Putnam N.H."/>
            <person name="Rokhsar D.S."/>
        </authorList>
    </citation>
    <scope>NUCLEOTIDE SEQUENCE [LARGE SCALE GENOMIC DNA]</scope>
</reference>
<dbReference type="OMA" id="MMHKKTQ"/>
<name>V4A1P7_LOTGI</name>
<dbReference type="Pfam" id="PF21773">
    <property type="entry name" value="ODAD1_CC"/>
    <property type="match status" value="1"/>
</dbReference>
<dbReference type="InterPro" id="IPR051876">
    <property type="entry name" value="ODA-DC/CCD"/>
</dbReference>
<dbReference type="PANTHER" id="PTHR21694">
    <property type="entry name" value="COILED-COIL DOMAIN-CONTAINING PROTEIN 63"/>
    <property type="match status" value="1"/>
</dbReference>
<keyword evidence="5" id="KW-1185">Reference proteome</keyword>
<dbReference type="GeneID" id="20229857"/>
<feature type="coiled-coil region" evidence="2">
    <location>
        <begin position="99"/>
        <end position="133"/>
    </location>
</feature>
<dbReference type="OrthoDB" id="6766775at2759"/>
<dbReference type="PANTHER" id="PTHR21694:SF18">
    <property type="entry name" value="COILED-COIL DOMAIN-CONTAINING PROTEIN 63"/>
    <property type="match status" value="1"/>
</dbReference>
<dbReference type="GO" id="GO:0005930">
    <property type="term" value="C:axoneme"/>
    <property type="evidence" value="ECO:0007669"/>
    <property type="project" value="TreeGrafter"/>
</dbReference>
<dbReference type="CTD" id="20229857"/>
<evidence type="ECO:0000259" key="3">
    <source>
        <dbReference type="Pfam" id="PF21773"/>
    </source>
</evidence>
<dbReference type="RefSeq" id="XP_009051603.1">
    <property type="nucleotide sequence ID" value="XM_009053355.1"/>
</dbReference>
<evidence type="ECO:0000313" key="5">
    <source>
        <dbReference type="Proteomes" id="UP000030746"/>
    </source>
</evidence>
<protein>
    <recommendedName>
        <fullName evidence="3">ODAD1 central coiled coil region domain-containing protein</fullName>
    </recommendedName>
</protein>
<sequence length="459" mass="53681">MVRRDDPDSDNEVCEEAALEAALEADKARLLRQLRVMESDKRAYAEETGNIIRKQKSQIKTLLREDKELGTVLKLAQSDKNCNLDENNTYILQHLVELKDEYELAGEEEKKKIAELDVEIKKMEKELAQQRKANGSDTCVSAEMMIRKRTRVLENRLGQSTVKFNEQLAINTKQRKLIDHSRQERNLFTSIFNKLDKELQQLRKEMSQFIEEASQAYEQRDEAYNKMVALKERSEKDQAQYDLEMKELQRFIDHDNKLKEFMMIKANDRAEFKEEEEAKKKKSETAQIETYEEAAQEIRNITGEQDFAAITSEFLRKENENFALFSFVNELNNEVEKLQEDISTTKQEIQRFEEDDVKMEAERRDFLLEFETQSKIAKQETELAVSRISECSDKLNKLTEGVNSLFSGLKCDSSAIKEMLGSEDGVTEKNILLYMGIIEHRTMELLHIIHYIDMKVCNE</sequence>
<evidence type="ECO:0000313" key="4">
    <source>
        <dbReference type="EMBL" id="ESO97753.1"/>
    </source>
</evidence>
<dbReference type="AlphaFoldDB" id="V4A1P7"/>
<accession>V4A1P7</accession>
<dbReference type="KEGG" id="lgi:LOTGIDRAFT_104391"/>
<dbReference type="STRING" id="225164.V4A1P7"/>
<dbReference type="InterPro" id="IPR049258">
    <property type="entry name" value="ODAD1_CC"/>
</dbReference>
<feature type="domain" description="ODAD1 central coiled coil region" evidence="3">
    <location>
        <begin position="147"/>
        <end position="422"/>
    </location>
</feature>
<proteinExistence type="predicted"/>
<dbReference type="HOGENOM" id="CLU_027546_3_1_1"/>
<gene>
    <name evidence="4" type="ORF">LOTGIDRAFT_104391</name>
</gene>
<dbReference type="EMBL" id="KB201304">
    <property type="protein sequence ID" value="ESO97753.1"/>
    <property type="molecule type" value="Genomic_DNA"/>
</dbReference>
<evidence type="ECO:0000256" key="1">
    <source>
        <dbReference type="ARBA" id="ARBA00023054"/>
    </source>
</evidence>
<evidence type="ECO:0000256" key="2">
    <source>
        <dbReference type="SAM" id="Coils"/>
    </source>
</evidence>